<evidence type="ECO:0000256" key="1">
    <source>
        <dbReference type="ARBA" id="ARBA00023015"/>
    </source>
</evidence>
<dbReference type="Pfam" id="PF00027">
    <property type="entry name" value="cNMP_binding"/>
    <property type="match status" value="1"/>
</dbReference>
<evidence type="ECO:0000259" key="4">
    <source>
        <dbReference type="PROSITE" id="PS51063"/>
    </source>
</evidence>
<dbReference type="EMBL" id="CP012199">
    <property type="protein sequence ID" value="AMG76126.1"/>
    <property type="molecule type" value="Genomic_DNA"/>
</dbReference>
<organism evidence="5 6">
    <name type="scientific">Sphingopyxis granuli</name>
    <dbReference type="NCBI Taxonomy" id="267128"/>
    <lineage>
        <taxon>Bacteria</taxon>
        <taxon>Pseudomonadati</taxon>
        <taxon>Pseudomonadota</taxon>
        <taxon>Alphaproteobacteria</taxon>
        <taxon>Sphingomonadales</taxon>
        <taxon>Sphingomonadaceae</taxon>
        <taxon>Sphingopyxis</taxon>
    </lineage>
</organism>
<name>A0AA86GRC1_9SPHN</name>
<dbReference type="KEGG" id="sgi:SGRAN_3793"/>
<keyword evidence="2" id="KW-0238">DNA-binding</keyword>
<feature type="domain" description="HTH crp-type" evidence="4">
    <location>
        <begin position="142"/>
        <end position="216"/>
    </location>
</feature>
<dbReference type="PROSITE" id="PS51063">
    <property type="entry name" value="HTH_CRP_2"/>
    <property type="match status" value="1"/>
</dbReference>
<dbReference type="InterPro" id="IPR036390">
    <property type="entry name" value="WH_DNA-bd_sf"/>
</dbReference>
<proteinExistence type="predicted"/>
<dbReference type="AlphaFoldDB" id="A0AA86GRC1"/>
<dbReference type="SUPFAM" id="SSF46785">
    <property type="entry name" value="Winged helix' DNA-binding domain"/>
    <property type="match status" value="1"/>
</dbReference>
<dbReference type="InterPro" id="IPR000595">
    <property type="entry name" value="cNMP-bd_dom"/>
</dbReference>
<dbReference type="RefSeq" id="WP_067186189.1">
    <property type="nucleotide sequence ID" value="NZ_CP012199.1"/>
</dbReference>
<dbReference type="InterPro" id="IPR014710">
    <property type="entry name" value="RmlC-like_jellyroll"/>
</dbReference>
<accession>A0AA86GRC1</accession>
<dbReference type="SMART" id="SM00100">
    <property type="entry name" value="cNMP"/>
    <property type="match status" value="1"/>
</dbReference>
<sequence length="273" mass="30615">MPFREILDSLLTPRERIAWEACLARNARDHGKGADLIREGERPRALHVVLDGWAQKYKQLPDGRRQILALYLPGQLCDLDLFTVSRSDHSLAAVRRLCVAEIGRAEACDLLHRCPSLSQIFCWSELVAGAIQREWMISIGQRNAQERVAHLLCELYVRQRGKAPPNAGACDFLLTQWQIAEATGLTQVHVNRTIQELRRCCGVEIRQLRLELSDFEGLAALASFNANYLHFNEAPSAVERVAPLFEPVETMAPLGRLPLAAPILPASVPARRM</sequence>
<keyword evidence="3" id="KW-0804">Transcription</keyword>
<dbReference type="SUPFAM" id="SSF51206">
    <property type="entry name" value="cAMP-binding domain-like"/>
    <property type="match status" value="1"/>
</dbReference>
<evidence type="ECO:0000256" key="2">
    <source>
        <dbReference type="ARBA" id="ARBA00023125"/>
    </source>
</evidence>
<dbReference type="InterPro" id="IPR018490">
    <property type="entry name" value="cNMP-bd_dom_sf"/>
</dbReference>
<reference evidence="5 6" key="1">
    <citation type="journal article" date="2016" name="BMC Genomics">
        <title>Genomic analysis of the nitrate-respiring Sphingopyxis granuli (formerly Sphingomonas macrogoltabida) strain TFA.</title>
        <authorList>
            <person name="Garcia-Romero I."/>
            <person name="Perez-Pulido A.J."/>
            <person name="Gonzalez-Flores Y.E."/>
            <person name="Reyes-Ramirez F."/>
            <person name="Santero E."/>
            <person name="Floriano B."/>
        </authorList>
    </citation>
    <scope>NUCLEOTIDE SEQUENCE [LARGE SCALE GENOMIC DNA]</scope>
    <source>
        <strain evidence="5 6">TFA</strain>
    </source>
</reference>
<keyword evidence="1" id="KW-0805">Transcription regulation</keyword>
<gene>
    <name evidence="5" type="primary">crp</name>
    <name evidence="5" type="ORF">SGRAN_3793</name>
</gene>
<evidence type="ECO:0000313" key="6">
    <source>
        <dbReference type="Proteomes" id="UP000058599"/>
    </source>
</evidence>
<protein>
    <submittedName>
        <fullName evidence="5">Transcriptional regulator, Crp/Fnr family</fullName>
    </submittedName>
</protein>
<dbReference type="Pfam" id="PF13545">
    <property type="entry name" value="HTH_Crp_2"/>
    <property type="match status" value="1"/>
</dbReference>
<dbReference type="Gene3D" id="2.60.120.10">
    <property type="entry name" value="Jelly Rolls"/>
    <property type="match status" value="1"/>
</dbReference>
<dbReference type="GO" id="GO:0006355">
    <property type="term" value="P:regulation of DNA-templated transcription"/>
    <property type="evidence" value="ECO:0007669"/>
    <property type="project" value="InterPro"/>
</dbReference>
<evidence type="ECO:0000256" key="3">
    <source>
        <dbReference type="ARBA" id="ARBA00023163"/>
    </source>
</evidence>
<dbReference type="Gene3D" id="1.10.10.10">
    <property type="entry name" value="Winged helix-like DNA-binding domain superfamily/Winged helix DNA-binding domain"/>
    <property type="match status" value="1"/>
</dbReference>
<dbReference type="CDD" id="cd00038">
    <property type="entry name" value="CAP_ED"/>
    <property type="match status" value="1"/>
</dbReference>
<dbReference type="InterPro" id="IPR012318">
    <property type="entry name" value="HTH_CRP"/>
</dbReference>
<evidence type="ECO:0000313" key="5">
    <source>
        <dbReference type="EMBL" id="AMG76126.1"/>
    </source>
</evidence>
<dbReference type="Proteomes" id="UP000058599">
    <property type="component" value="Chromosome"/>
</dbReference>
<dbReference type="InterPro" id="IPR036388">
    <property type="entry name" value="WH-like_DNA-bd_sf"/>
</dbReference>
<keyword evidence="6" id="KW-1185">Reference proteome</keyword>
<dbReference type="GO" id="GO:0003677">
    <property type="term" value="F:DNA binding"/>
    <property type="evidence" value="ECO:0007669"/>
    <property type="project" value="UniProtKB-KW"/>
</dbReference>